<dbReference type="OrthoDB" id="3270558at2759"/>
<dbReference type="AlphaFoldDB" id="A0A5C3LQ02"/>
<feature type="non-terminal residue" evidence="2">
    <location>
        <position position="1"/>
    </location>
</feature>
<dbReference type="EMBL" id="ML213637">
    <property type="protein sequence ID" value="TFK34076.1"/>
    <property type="molecule type" value="Genomic_DNA"/>
</dbReference>
<sequence>VHVAYIFNNIHLAKILLLTLKGIQVASDDDPKIAAVPDEIQGFQFCFLYGGLMDEQDELIVLQKQKEVQARIEVWRRVEGLRQ</sequence>
<reference evidence="2 3" key="1">
    <citation type="journal article" date="2019" name="Nat. Ecol. Evol.">
        <title>Megaphylogeny resolves global patterns of mushroom evolution.</title>
        <authorList>
            <person name="Varga T."/>
            <person name="Krizsan K."/>
            <person name="Foldi C."/>
            <person name="Dima B."/>
            <person name="Sanchez-Garcia M."/>
            <person name="Sanchez-Ramirez S."/>
            <person name="Szollosi G.J."/>
            <person name="Szarkandi J.G."/>
            <person name="Papp V."/>
            <person name="Albert L."/>
            <person name="Andreopoulos W."/>
            <person name="Angelini C."/>
            <person name="Antonin V."/>
            <person name="Barry K.W."/>
            <person name="Bougher N.L."/>
            <person name="Buchanan P."/>
            <person name="Buyck B."/>
            <person name="Bense V."/>
            <person name="Catcheside P."/>
            <person name="Chovatia M."/>
            <person name="Cooper J."/>
            <person name="Damon W."/>
            <person name="Desjardin D."/>
            <person name="Finy P."/>
            <person name="Geml J."/>
            <person name="Haridas S."/>
            <person name="Hughes K."/>
            <person name="Justo A."/>
            <person name="Karasinski D."/>
            <person name="Kautmanova I."/>
            <person name="Kiss B."/>
            <person name="Kocsube S."/>
            <person name="Kotiranta H."/>
            <person name="LaButti K.M."/>
            <person name="Lechner B.E."/>
            <person name="Liimatainen K."/>
            <person name="Lipzen A."/>
            <person name="Lukacs Z."/>
            <person name="Mihaltcheva S."/>
            <person name="Morgado L.N."/>
            <person name="Niskanen T."/>
            <person name="Noordeloos M.E."/>
            <person name="Ohm R.A."/>
            <person name="Ortiz-Santana B."/>
            <person name="Ovrebo C."/>
            <person name="Racz N."/>
            <person name="Riley R."/>
            <person name="Savchenko A."/>
            <person name="Shiryaev A."/>
            <person name="Soop K."/>
            <person name="Spirin V."/>
            <person name="Szebenyi C."/>
            <person name="Tomsovsky M."/>
            <person name="Tulloss R.E."/>
            <person name="Uehling J."/>
            <person name="Grigoriev I.V."/>
            <person name="Vagvolgyi C."/>
            <person name="Papp T."/>
            <person name="Martin F.M."/>
            <person name="Miettinen O."/>
            <person name="Hibbett D.S."/>
            <person name="Nagy L.G."/>
        </authorList>
    </citation>
    <scope>NUCLEOTIDE SEQUENCE [LARGE SCALE GENOMIC DNA]</scope>
    <source>
        <strain evidence="2 3">CBS 166.37</strain>
    </source>
</reference>
<evidence type="ECO:0000313" key="2">
    <source>
        <dbReference type="EMBL" id="TFK34076.1"/>
    </source>
</evidence>
<accession>A0A5C3LQ02</accession>
<gene>
    <name evidence="2" type="ORF">BDQ12DRAFT_614074</name>
</gene>
<evidence type="ECO:0000313" key="3">
    <source>
        <dbReference type="Proteomes" id="UP000308652"/>
    </source>
</evidence>
<organism evidence="2 3">
    <name type="scientific">Crucibulum laeve</name>
    <dbReference type="NCBI Taxonomy" id="68775"/>
    <lineage>
        <taxon>Eukaryota</taxon>
        <taxon>Fungi</taxon>
        <taxon>Dikarya</taxon>
        <taxon>Basidiomycota</taxon>
        <taxon>Agaricomycotina</taxon>
        <taxon>Agaricomycetes</taxon>
        <taxon>Agaricomycetidae</taxon>
        <taxon>Agaricales</taxon>
        <taxon>Agaricineae</taxon>
        <taxon>Nidulariaceae</taxon>
        <taxon>Crucibulum</taxon>
    </lineage>
</organism>
<protein>
    <submittedName>
        <fullName evidence="2">Uncharacterized protein</fullName>
    </submittedName>
</protein>
<feature type="signal peptide" evidence="1">
    <location>
        <begin position="1"/>
        <end position="28"/>
    </location>
</feature>
<proteinExistence type="predicted"/>
<name>A0A5C3LQ02_9AGAR</name>
<feature type="chain" id="PRO_5022729426" evidence="1">
    <location>
        <begin position="29"/>
        <end position="83"/>
    </location>
</feature>
<keyword evidence="3" id="KW-1185">Reference proteome</keyword>
<evidence type="ECO:0000256" key="1">
    <source>
        <dbReference type="SAM" id="SignalP"/>
    </source>
</evidence>
<dbReference type="Proteomes" id="UP000308652">
    <property type="component" value="Unassembled WGS sequence"/>
</dbReference>
<keyword evidence="1" id="KW-0732">Signal</keyword>